<evidence type="ECO:0000256" key="1">
    <source>
        <dbReference type="SAM" id="Coils"/>
    </source>
</evidence>
<dbReference type="AlphaFoldDB" id="A0A7I8K428"/>
<dbReference type="OrthoDB" id="1920064at2759"/>
<dbReference type="PROSITE" id="PS50033">
    <property type="entry name" value="UBX"/>
    <property type="match status" value="1"/>
</dbReference>
<gene>
    <name evidence="4" type="ORF">SI8410_02003083</name>
</gene>
<dbReference type="SMART" id="SM00166">
    <property type="entry name" value="UBX"/>
    <property type="match status" value="1"/>
</dbReference>
<evidence type="ECO:0000313" key="5">
    <source>
        <dbReference type="Proteomes" id="UP000663760"/>
    </source>
</evidence>
<dbReference type="CDD" id="cd14351">
    <property type="entry name" value="UBA_Ubx1_like"/>
    <property type="match status" value="1"/>
</dbReference>
<dbReference type="Proteomes" id="UP000663760">
    <property type="component" value="Chromosome 2"/>
</dbReference>
<dbReference type="Pfam" id="PF00789">
    <property type="entry name" value="UBX"/>
    <property type="match status" value="1"/>
</dbReference>
<dbReference type="GO" id="GO:0043130">
    <property type="term" value="F:ubiquitin binding"/>
    <property type="evidence" value="ECO:0007669"/>
    <property type="project" value="TreeGrafter"/>
</dbReference>
<dbReference type="SUPFAM" id="SSF54236">
    <property type="entry name" value="Ubiquitin-like"/>
    <property type="match status" value="1"/>
</dbReference>
<dbReference type="CDD" id="cd01767">
    <property type="entry name" value="UBX"/>
    <property type="match status" value="1"/>
</dbReference>
<dbReference type="Gene3D" id="3.10.20.90">
    <property type="entry name" value="Phosphatidylinositol 3-kinase Catalytic Subunit, Chain A, domain 1"/>
    <property type="match status" value="1"/>
</dbReference>
<dbReference type="Gene3D" id="1.10.8.10">
    <property type="entry name" value="DNA helicase RuvA subunit, C-terminal domain"/>
    <property type="match status" value="1"/>
</dbReference>
<feature type="region of interest" description="Disordered" evidence="2">
    <location>
        <begin position="261"/>
        <end position="343"/>
    </location>
</feature>
<proteinExistence type="predicted"/>
<dbReference type="Pfam" id="PF14555">
    <property type="entry name" value="UBA_4"/>
    <property type="match status" value="1"/>
</dbReference>
<evidence type="ECO:0000313" key="4">
    <source>
        <dbReference type="EMBL" id="CAA7391870.1"/>
    </source>
</evidence>
<reference evidence="4" key="1">
    <citation type="submission" date="2020-02" db="EMBL/GenBank/DDBJ databases">
        <authorList>
            <person name="Scholz U."/>
            <person name="Mascher M."/>
            <person name="Fiebig A."/>
        </authorList>
    </citation>
    <scope>NUCLEOTIDE SEQUENCE</scope>
</reference>
<feature type="compositionally biased region" description="Polar residues" evidence="2">
    <location>
        <begin position="328"/>
        <end position="340"/>
    </location>
</feature>
<evidence type="ECO:0000256" key="2">
    <source>
        <dbReference type="SAM" id="MobiDB-lite"/>
    </source>
</evidence>
<name>A0A7I8K428_SPIIN</name>
<keyword evidence="1" id="KW-0175">Coiled coil</keyword>
<feature type="region of interest" description="Disordered" evidence="2">
    <location>
        <begin position="180"/>
        <end position="201"/>
    </location>
</feature>
<dbReference type="SUPFAM" id="SSF46934">
    <property type="entry name" value="UBA-like"/>
    <property type="match status" value="1"/>
</dbReference>
<dbReference type="InterPro" id="IPR009060">
    <property type="entry name" value="UBA-like_sf"/>
</dbReference>
<dbReference type="InterPro" id="IPR001012">
    <property type="entry name" value="UBX_dom"/>
</dbReference>
<organism evidence="4 5">
    <name type="scientific">Spirodela intermedia</name>
    <name type="common">Intermediate duckweed</name>
    <dbReference type="NCBI Taxonomy" id="51605"/>
    <lineage>
        <taxon>Eukaryota</taxon>
        <taxon>Viridiplantae</taxon>
        <taxon>Streptophyta</taxon>
        <taxon>Embryophyta</taxon>
        <taxon>Tracheophyta</taxon>
        <taxon>Spermatophyta</taxon>
        <taxon>Magnoliopsida</taxon>
        <taxon>Liliopsida</taxon>
        <taxon>Araceae</taxon>
        <taxon>Lemnoideae</taxon>
        <taxon>Spirodela</taxon>
    </lineage>
</organism>
<protein>
    <recommendedName>
        <fullName evidence="3">UBX domain-containing protein</fullName>
    </recommendedName>
</protein>
<dbReference type="InterPro" id="IPR029071">
    <property type="entry name" value="Ubiquitin-like_domsf"/>
</dbReference>
<sequence length="573" mass="63683">MGRPQQDVIETFMSVTGASEAVALQKLEEHGGDLSAALNAHFSEGERVNSRPTEAPASHDDIMDIDEPINVETVGPPFPVLLASGSLNPFSLLDEHIGRTSFGRRGGVDVRSRAPRISHPREVREIPIEFKGDNNHSGPSSHGPNIEFLTENDTMVGPETFGHVTVDEEDEDLPVALNASVPGQTEERYDHPRGTVLEPSAPQVGMVADNNDIEEEMIKAAIEASKRDTQGYSSLEFDAPNTGEQERTPHEKGVLIDQMGHASSSSIPGTSSGGTRQFLSEGNRSHEDELEEIDEQPLVRRHSRHIASEAGNSSKEAIQLDDSPPSSPQTHDVGTYPQNNREADEWGGITSEEHDEAVMLEAAMFGGIPERDTYKFSYPDHQEVQVGPGRHTGFYPWTHRPPSPTLAAQRMLREQQDDEYLAALQADREKELKAMQEAELRRLEETAAREAALQKEKYQEEEIRKKKLEEEEFERALTAKLASLPVEPSTDDENAVTLLVRMPDGSRHGRRFLKSDKLQSLFDFIDTGRVAKPRTYKLVRPYPRRAFGEEESGLSFSDLGLTSKQEALFLELI</sequence>
<dbReference type="PANTHER" id="PTHR23322">
    <property type="entry name" value="FAS-ASSOCIATED PROTEIN"/>
    <property type="match status" value="1"/>
</dbReference>
<feature type="domain" description="UBX" evidence="3">
    <location>
        <begin position="491"/>
        <end position="569"/>
    </location>
</feature>
<dbReference type="PANTHER" id="PTHR23322:SF93">
    <property type="entry name" value="UBX DOMAIN-CONTAINING PROTEIN 8"/>
    <property type="match status" value="1"/>
</dbReference>
<feature type="region of interest" description="Disordered" evidence="2">
    <location>
        <begin position="224"/>
        <end position="249"/>
    </location>
</feature>
<dbReference type="InterPro" id="IPR050730">
    <property type="entry name" value="UBX_domain-protein"/>
</dbReference>
<feature type="coiled-coil region" evidence="1">
    <location>
        <begin position="421"/>
        <end position="471"/>
    </location>
</feature>
<keyword evidence="5" id="KW-1185">Reference proteome</keyword>
<dbReference type="EMBL" id="LR746265">
    <property type="protein sequence ID" value="CAA7391870.1"/>
    <property type="molecule type" value="Genomic_DNA"/>
</dbReference>
<accession>A0A7I8K428</accession>
<feature type="compositionally biased region" description="Low complexity" evidence="2">
    <location>
        <begin position="261"/>
        <end position="274"/>
    </location>
</feature>
<evidence type="ECO:0000259" key="3">
    <source>
        <dbReference type="PROSITE" id="PS50033"/>
    </source>
</evidence>